<accession>A0AAD5SE91</accession>
<dbReference type="AlphaFoldDB" id="A0AAD5SE91"/>
<protein>
    <submittedName>
        <fullName evidence="1">Uncharacterized protein</fullName>
    </submittedName>
</protein>
<sequence length="73" mass="7470">MKSGCGSVSRATLGIVAKSVCESVSTVMRANVGMRSVCENASKAEKRIVCDSVSTGACANAWDSLAPNDAEDS</sequence>
<evidence type="ECO:0000313" key="1">
    <source>
        <dbReference type="EMBL" id="KAJ3051277.1"/>
    </source>
</evidence>
<gene>
    <name evidence="1" type="ORF">HK097_007738</name>
</gene>
<dbReference type="Proteomes" id="UP001212841">
    <property type="component" value="Unassembled WGS sequence"/>
</dbReference>
<keyword evidence="2" id="KW-1185">Reference proteome</keyword>
<proteinExistence type="predicted"/>
<comment type="caution">
    <text evidence="1">The sequence shown here is derived from an EMBL/GenBank/DDBJ whole genome shotgun (WGS) entry which is preliminary data.</text>
</comment>
<evidence type="ECO:0000313" key="2">
    <source>
        <dbReference type="Proteomes" id="UP001212841"/>
    </source>
</evidence>
<organism evidence="1 2">
    <name type="scientific">Rhizophlyctis rosea</name>
    <dbReference type="NCBI Taxonomy" id="64517"/>
    <lineage>
        <taxon>Eukaryota</taxon>
        <taxon>Fungi</taxon>
        <taxon>Fungi incertae sedis</taxon>
        <taxon>Chytridiomycota</taxon>
        <taxon>Chytridiomycota incertae sedis</taxon>
        <taxon>Chytridiomycetes</taxon>
        <taxon>Rhizophlyctidales</taxon>
        <taxon>Rhizophlyctidaceae</taxon>
        <taxon>Rhizophlyctis</taxon>
    </lineage>
</organism>
<dbReference type="EMBL" id="JADGJD010000413">
    <property type="protein sequence ID" value="KAJ3051277.1"/>
    <property type="molecule type" value="Genomic_DNA"/>
</dbReference>
<name>A0AAD5SE91_9FUNG</name>
<reference evidence="1" key="1">
    <citation type="submission" date="2020-05" db="EMBL/GenBank/DDBJ databases">
        <title>Phylogenomic resolution of chytrid fungi.</title>
        <authorList>
            <person name="Stajich J.E."/>
            <person name="Amses K."/>
            <person name="Simmons R."/>
            <person name="Seto K."/>
            <person name="Myers J."/>
            <person name="Bonds A."/>
            <person name="Quandt C.A."/>
            <person name="Barry K."/>
            <person name="Liu P."/>
            <person name="Grigoriev I."/>
            <person name="Longcore J.E."/>
            <person name="James T.Y."/>
        </authorList>
    </citation>
    <scope>NUCLEOTIDE SEQUENCE</scope>
    <source>
        <strain evidence="1">JEL0318</strain>
    </source>
</reference>